<feature type="signal peptide" evidence="2">
    <location>
        <begin position="1"/>
        <end position="26"/>
    </location>
</feature>
<sequence>MAQLGINVVVLRLVFLSMLLISLSSGKIIVEGFMDGNGHHIDHLLHKGINVNTRKLVWMQDVTMHDYDDAGANPKHDPRRKPGNGRNP</sequence>
<dbReference type="EMBL" id="JBEDUW010000007">
    <property type="protein sequence ID" value="KAK9914530.1"/>
    <property type="molecule type" value="Genomic_DNA"/>
</dbReference>
<feature type="chain" id="PRO_5043329490" description="Transmembrane protein" evidence="2">
    <location>
        <begin position="27"/>
        <end position="88"/>
    </location>
</feature>
<evidence type="ECO:0008006" key="5">
    <source>
        <dbReference type="Google" id="ProtNLM"/>
    </source>
</evidence>
<evidence type="ECO:0000313" key="3">
    <source>
        <dbReference type="EMBL" id="KAK9914530.1"/>
    </source>
</evidence>
<feature type="compositionally biased region" description="Basic residues" evidence="1">
    <location>
        <begin position="77"/>
        <end position="88"/>
    </location>
</feature>
<comment type="caution">
    <text evidence="3">The sequence shown here is derived from an EMBL/GenBank/DDBJ whole genome shotgun (WGS) entry which is preliminary data.</text>
</comment>
<evidence type="ECO:0000256" key="2">
    <source>
        <dbReference type="SAM" id="SignalP"/>
    </source>
</evidence>
<reference evidence="3 4" key="1">
    <citation type="journal article" date="2023" name="G3 (Bethesda)">
        <title>A chromosome-length genome assembly and annotation of blackberry (Rubus argutus, cv. 'Hillquist').</title>
        <authorList>
            <person name="Bruna T."/>
            <person name="Aryal R."/>
            <person name="Dudchenko O."/>
            <person name="Sargent D.J."/>
            <person name="Mead D."/>
            <person name="Buti M."/>
            <person name="Cavallini A."/>
            <person name="Hytonen T."/>
            <person name="Andres J."/>
            <person name="Pham M."/>
            <person name="Weisz D."/>
            <person name="Mascagni F."/>
            <person name="Usai G."/>
            <person name="Natali L."/>
            <person name="Bassil N."/>
            <person name="Fernandez G.E."/>
            <person name="Lomsadze A."/>
            <person name="Armour M."/>
            <person name="Olukolu B."/>
            <person name="Poorten T."/>
            <person name="Britton C."/>
            <person name="Davik J."/>
            <person name="Ashrafi H."/>
            <person name="Aiden E.L."/>
            <person name="Borodovsky M."/>
            <person name="Worthington M."/>
        </authorList>
    </citation>
    <scope>NUCLEOTIDE SEQUENCE [LARGE SCALE GENOMIC DNA]</scope>
    <source>
        <strain evidence="3">PI 553951</strain>
    </source>
</reference>
<evidence type="ECO:0000256" key="1">
    <source>
        <dbReference type="SAM" id="MobiDB-lite"/>
    </source>
</evidence>
<proteinExistence type="predicted"/>
<protein>
    <recommendedName>
        <fullName evidence="5">Transmembrane protein</fullName>
    </recommendedName>
</protein>
<feature type="region of interest" description="Disordered" evidence="1">
    <location>
        <begin position="66"/>
        <end position="88"/>
    </location>
</feature>
<dbReference type="Proteomes" id="UP001457282">
    <property type="component" value="Unassembled WGS sequence"/>
</dbReference>
<evidence type="ECO:0000313" key="4">
    <source>
        <dbReference type="Proteomes" id="UP001457282"/>
    </source>
</evidence>
<name>A0AAW1W6S9_RUBAR</name>
<dbReference type="PANTHER" id="PTHR34467">
    <property type="entry name" value="TRANSMEMBRANE PROTEIN"/>
    <property type="match status" value="1"/>
</dbReference>
<gene>
    <name evidence="3" type="ORF">M0R45_038304</name>
</gene>
<dbReference type="PANTHER" id="PTHR34467:SF1">
    <property type="entry name" value="OS05G0542300 PROTEIN"/>
    <property type="match status" value="1"/>
</dbReference>
<organism evidence="3 4">
    <name type="scientific">Rubus argutus</name>
    <name type="common">Southern blackberry</name>
    <dbReference type="NCBI Taxonomy" id="59490"/>
    <lineage>
        <taxon>Eukaryota</taxon>
        <taxon>Viridiplantae</taxon>
        <taxon>Streptophyta</taxon>
        <taxon>Embryophyta</taxon>
        <taxon>Tracheophyta</taxon>
        <taxon>Spermatophyta</taxon>
        <taxon>Magnoliopsida</taxon>
        <taxon>eudicotyledons</taxon>
        <taxon>Gunneridae</taxon>
        <taxon>Pentapetalae</taxon>
        <taxon>rosids</taxon>
        <taxon>fabids</taxon>
        <taxon>Rosales</taxon>
        <taxon>Rosaceae</taxon>
        <taxon>Rosoideae</taxon>
        <taxon>Rosoideae incertae sedis</taxon>
        <taxon>Rubus</taxon>
    </lineage>
</organism>
<accession>A0AAW1W6S9</accession>
<dbReference type="AlphaFoldDB" id="A0AAW1W6S9"/>
<keyword evidence="4" id="KW-1185">Reference proteome</keyword>
<keyword evidence="2" id="KW-0732">Signal</keyword>